<dbReference type="PROSITE" id="PS51720">
    <property type="entry name" value="G_AIG1"/>
    <property type="match status" value="1"/>
</dbReference>
<keyword evidence="4" id="KW-1133">Transmembrane helix</keyword>
<proteinExistence type="inferred from homology"/>
<dbReference type="RefSeq" id="XP_026142476.1">
    <property type="nucleotide sequence ID" value="XM_026286691.1"/>
</dbReference>
<keyword evidence="4" id="KW-0812">Transmembrane</keyword>
<keyword evidence="6" id="KW-1185">Reference proteome</keyword>
<feature type="transmembrane region" description="Helical" evidence="4">
    <location>
        <begin position="269"/>
        <end position="291"/>
    </location>
</feature>
<feature type="transmembrane region" description="Helical" evidence="4">
    <location>
        <begin position="303"/>
        <end position="326"/>
    </location>
</feature>
<dbReference type="Pfam" id="PF04548">
    <property type="entry name" value="AIG1"/>
    <property type="match status" value="1"/>
</dbReference>
<dbReference type="AlphaFoldDB" id="A0A6P6RAP1"/>
<keyword evidence="3" id="KW-0342">GTP-binding</keyword>
<keyword evidence="4" id="KW-0472">Membrane</keyword>
<dbReference type="PANTHER" id="PTHR10903">
    <property type="entry name" value="GTPASE, IMAP FAMILY MEMBER-RELATED"/>
    <property type="match status" value="1"/>
</dbReference>
<sequence length="333" mass="35747">MRTCLFISVSISGEQEVKCVSILYRLIHILFSPQSYTTHSEENLHNHPTISSNMESIIMEQPQQINMILLGSTGAGKSASGNTIIGDDRTPFEEDFSSASVTKTFDSAQTVVHGQTITVFDTVGISNTSKKITDVQTDIENILQSTPHGFDVFLLVIKLGQTFTEDNSKVGQWIKNNFGAKALLHTVLFTHGDQLHVSIDRYIKKCESLKSAVHQCSGGSHVFNNKDKDRAQAKELLKEINKLRQTPGYKRYTAQDYKEAQDKIRHKKYGISAAVGGAGGLGGAVVGAIAAKVGVVALTAGTAAAIGATGGAALLAVAAGAGLHLFTRKCTLR</sequence>
<evidence type="ECO:0000259" key="5">
    <source>
        <dbReference type="PROSITE" id="PS51720"/>
    </source>
</evidence>
<dbReference type="InterPro" id="IPR027417">
    <property type="entry name" value="P-loop_NTPase"/>
</dbReference>
<organism evidence="6 7">
    <name type="scientific">Carassius auratus</name>
    <name type="common">Goldfish</name>
    <dbReference type="NCBI Taxonomy" id="7957"/>
    <lineage>
        <taxon>Eukaryota</taxon>
        <taxon>Metazoa</taxon>
        <taxon>Chordata</taxon>
        <taxon>Craniata</taxon>
        <taxon>Vertebrata</taxon>
        <taxon>Euteleostomi</taxon>
        <taxon>Actinopterygii</taxon>
        <taxon>Neopterygii</taxon>
        <taxon>Teleostei</taxon>
        <taxon>Ostariophysi</taxon>
        <taxon>Cypriniformes</taxon>
        <taxon>Cyprinidae</taxon>
        <taxon>Cyprininae</taxon>
        <taxon>Carassius</taxon>
    </lineage>
</organism>
<dbReference type="KEGG" id="caua:113117750"/>
<keyword evidence="2" id="KW-0547">Nucleotide-binding</keyword>
<name>A0A6P6RAP1_CARAU</name>
<dbReference type="InterPro" id="IPR045058">
    <property type="entry name" value="GIMA/IAN/Toc"/>
</dbReference>
<protein>
    <submittedName>
        <fullName evidence="7">GTPase IMAP family member 8-like isoform X1</fullName>
    </submittedName>
</protein>
<gene>
    <name evidence="7" type="primary">LOC113117750</name>
</gene>
<evidence type="ECO:0000256" key="1">
    <source>
        <dbReference type="ARBA" id="ARBA00008535"/>
    </source>
</evidence>
<dbReference type="GeneID" id="113117750"/>
<dbReference type="SUPFAM" id="SSF52540">
    <property type="entry name" value="P-loop containing nucleoside triphosphate hydrolases"/>
    <property type="match status" value="1"/>
</dbReference>
<dbReference type="Gene3D" id="3.40.50.300">
    <property type="entry name" value="P-loop containing nucleotide triphosphate hydrolases"/>
    <property type="match status" value="1"/>
</dbReference>
<reference evidence="7" key="1">
    <citation type="submission" date="2025-08" db="UniProtKB">
        <authorList>
            <consortium name="RefSeq"/>
        </authorList>
    </citation>
    <scope>IDENTIFICATION</scope>
    <source>
        <strain evidence="7">Wakin</strain>
        <tissue evidence="7">Muscle</tissue>
    </source>
</reference>
<dbReference type="PANTHER" id="PTHR10903:SF188">
    <property type="entry name" value="GTPASE IMAP FAMILY MEMBER 2-LIKE-RELATED"/>
    <property type="match status" value="1"/>
</dbReference>
<evidence type="ECO:0000256" key="4">
    <source>
        <dbReference type="SAM" id="Phobius"/>
    </source>
</evidence>
<comment type="similarity">
    <text evidence="1">Belongs to the TRAFAC class TrmE-Era-EngA-EngB-Septin-like GTPase superfamily. AIG1/Toc34/Toc159-like paraseptin GTPase family. IAN subfamily.</text>
</comment>
<evidence type="ECO:0000256" key="3">
    <source>
        <dbReference type="ARBA" id="ARBA00023134"/>
    </source>
</evidence>
<dbReference type="GO" id="GO:0005525">
    <property type="term" value="F:GTP binding"/>
    <property type="evidence" value="ECO:0007669"/>
    <property type="project" value="UniProtKB-KW"/>
</dbReference>
<dbReference type="InterPro" id="IPR006703">
    <property type="entry name" value="G_AIG1"/>
</dbReference>
<evidence type="ECO:0000313" key="6">
    <source>
        <dbReference type="Proteomes" id="UP000515129"/>
    </source>
</evidence>
<dbReference type="OrthoDB" id="8954335at2759"/>
<evidence type="ECO:0000313" key="7">
    <source>
        <dbReference type="RefSeq" id="XP_026142476.1"/>
    </source>
</evidence>
<evidence type="ECO:0000256" key="2">
    <source>
        <dbReference type="ARBA" id="ARBA00022741"/>
    </source>
</evidence>
<dbReference type="FunFam" id="3.40.50.300:FF:000366">
    <property type="entry name" value="GTPase, IMAP family member 2"/>
    <property type="match status" value="1"/>
</dbReference>
<feature type="domain" description="AIG1-type G" evidence="5">
    <location>
        <begin position="62"/>
        <end position="261"/>
    </location>
</feature>
<dbReference type="Proteomes" id="UP000515129">
    <property type="component" value="Chromosome 1"/>
</dbReference>
<accession>A0A6P6RAP1</accession>